<proteinExistence type="inferred from homology"/>
<evidence type="ECO:0000256" key="1">
    <source>
        <dbReference type="ARBA" id="ARBA00004308"/>
    </source>
</evidence>
<keyword evidence="3 7" id="KW-0812">Transmembrane</keyword>
<feature type="transmembrane region" description="Helical" evidence="7">
    <location>
        <begin position="353"/>
        <end position="386"/>
    </location>
</feature>
<evidence type="ECO:0008006" key="10">
    <source>
        <dbReference type="Google" id="ProtNLM"/>
    </source>
</evidence>
<name>A0A9X2UK03_9BACT</name>
<evidence type="ECO:0000313" key="9">
    <source>
        <dbReference type="Proteomes" id="UP001155040"/>
    </source>
</evidence>
<dbReference type="EMBL" id="JANUBF010000004">
    <property type="protein sequence ID" value="MCS4035720.1"/>
    <property type="molecule type" value="Genomic_DNA"/>
</dbReference>
<evidence type="ECO:0000256" key="7">
    <source>
        <dbReference type="SAM" id="Phobius"/>
    </source>
</evidence>
<dbReference type="Pfam" id="PF04286">
    <property type="entry name" value="DUF445"/>
    <property type="match status" value="1"/>
</dbReference>
<evidence type="ECO:0000256" key="4">
    <source>
        <dbReference type="ARBA" id="ARBA00022989"/>
    </source>
</evidence>
<dbReference type="GO" id="GO:0012505">
    <property type="term" value="C:endomembrane system"/>
    <property type="evidence" value="ECO:0007669"/>
    <property type="project" value="UniProtKB-SubCell"/>
</dbReference>
<sequence length="403" mass="44524">MAAPDSDTNDGQEDTGPAAAVQSRSHDGATGRDASWPRLQRQIFRTASRHLPDSSTDTDGPSVEPPPKRTGRYARWLPVLKALPWVLGALFALSFVWDFPGVALTVAGYTVVLEDLLRFTAVSGLVGFGTNWLAITMLFRPREPRPLVGQGLVPAQRERVAYRLAQAVSDELINKALIKEKIRESGLVAQYRDLLVAAASDVATDDAVRAEGKALLRRALRDVLSTPSVQTRIVALTAEQVEAQAGEGLSGLMLRAYRYFGEDDFRARLRETVRRLPDAVDPLVEELDPVLDRLPAELERRSDEIESLLTRVVLRLVDTLDLERMIYENVRAYDERQLEMLLRRTTNEQLNYIKYLGAALGIIGGFIIWAPAAALVAVTTLGLAVYGLDEALFRARTDDTSSS</sequence>
<dbReference type="PANTHER" id="PTHR35791:SF1">
    <property type="entry name" value="UPF0754 MEMBRANE PROTEIN YHEB"/>
    <property type="match status" value="1"/>
</dbReference>
<organism evidence="8 9">
    <name type="scientific">Salinibacter ruber</name>
    <dbReference type="NCBI Taxonomy" id="146919"/>
    <lineage>
        <taxon>Bacteria</taxon>
        <taxon>Pseudomonadati</taxon>
        <taxon>Rhodothermota</taxon>
        <taxon>Rhodothermia</taxon>
        <taxon>Rhodothermales</taxon>
        <taxon>Salinibacteraceae</taxon>
        <taxon>Salinibacter</taxon>
    </lineage>
</organism>
<comment type="subcellular location">
    <subcellularLocation>
        <location evidence="1">Endomembrane system</location>
    </subcellularLocation>
</comment>
<evidence type="ECO:0000256" key="3">
    <source>
        <dbReference type="ARBA" id="ARBA00022692"/>
    </source>
</evidence>
<dbReference type="RefSeq" id="WP_103016697.1">
    <property type="nucleotide sequence ID" value="NZ_JACIFG010000001.1"/>
</dbReference>
<comment type="similarity">
    <text evidence="2">Belongs to the UPF0754 family.</text>
</comment>
<evidence type="ECO:0000256" key="5">
    <source>
        <dbReference type="ARBA" id="ARBA00023136"/>
    </source>
</evidence>
<comment type="caution">
    <text evidence="8">The sequence shown here is derived from an EMBL/GenBank/DDBJ whole genome shotgun (WGS) entry which is preliminary data.</text>
</comment>
<gene>
    <name evidence="8" type="ORF">GGQ01_000769</name>
</gene>
<keyword evidence="4 7" id="KW-1133">Transmembrane helix</keyword>
<feature type="region of interest" description="Disordered" evidence="6">
    <location>
        <begin position="1"/>
        <end position="68"/>
    </location>
</feature>
<dbReference type="AlphaFoldDB" id="A0A9X2UK03"/>
<evidence type="ECO:0000256" key="6">
    <source>
        <dbReference type="SAM" id="MobiDB-lite"/>
    </source>
</evidence>
<accession>A0A9X2UK03</accession>
<evidence type="ECO:0000256" key="2">
    <source>
        <dbReference type="ARBA" id="ARBA00008053"/>
    </source>
</evidence>
<feature type="transmembrane region" description="Helical" evidence="7">
    <location>
        <begin position="117"/>
        <end position="139"/>
    </location>
</feature>
<keyword evidence="5 7" id="KW-0472">Membrane</keyword>
<evidence type="ECO:0000313" key="8">
    <source>
        <dbReference type="EMBL" id="MCS4035720.1"/>
    </source>
</evidence>
<dbReference type="Proteomes" id="UP001155040">
    <property type="component" value="Unassembled WGS sequence"/>
</dbReference>
<protein>
    <recommendedName>
        <fullName evidence="10">DUF445 domain-containing protein</fullName>
    </recommendedName>
</protein>
<reference evidence="8" key="1">
    <citation type="submission" date="2022-08" db="EMBL/GenBank/DDBJ databases">
        <title>Genomic Encyclopedia of Type Strains, Phase V (KMG-V): Genome sequencing to study the core and pangenomes of soil and plant-associated prokaryotes.</title>
        <authorList>
            <person name="Whitman W."/>
        </authorList>
    </citation>
    <scope>NUCLEOTIDE SEQUENCE</scope>
    <source>
        <strain evidence="8">SP3012</strain>
    </source>
</reference>
<dbReference type="InterPro" id="IPR007383">
    <property type="entry name" value="DUF445"/>
</dbReference>
<feature type="transmembrane region" description="Helical" evidence="7">
    <location>
        <begin position="76"/>
        <end position="97"/>
    </location>
</feature>
<dbReference type="PANTHER" id="PTHR35791">
    <property type="entry name" value="UPF0754 MEMBRANE PROTEIN YHEB"/>
    <property type="match status" value="1"/>
</dbReference>